<feature type="compositionally biased region" description="Acidic residues" evidence="1">
    <location>
        <begin position="67"/>
        <end position="89"/>
    </location>
</feature>
<organism evidence="3">
    <name type="scientific">Oryza sativa subsp. japonica</name>
    <name type="common">Rice</name>
    <dbReference type="NCBI Taxonomy" id="39947"/>
    <lineage>
        <taxon>Eukaryota</taxon>
        <taxon>Viridiplantae</taxon>
        <taxon>Streptophyta</taxon>
        <taxon>Embryophyta</taxon>
        <taxon>Tracheophyta</taxon>
        <taxon>Spermatophyta</taxon>
        <taxon>Magnoliopsida</taxon>
        <taxon>Liliopsida</taxon>
        <taxon>Poales</taxon>
        <taxon>Poaceae</taxon>
        <taxon>BOP clade</taxon>
        <taxon>Oryzoideae</taxon>
        <taxon>Oryzeae</taxon>
        <taxon>Oryzinae</taxon>
        <taxon>Oryza</taxon>
        <taxon>Oryza sativa</taxon>
    </lineage>
</organism>
<dbReference type="PANTHER" id="PTHR33144:SF50">
    <property type="entry name" value="OS03G0714750 PROTEIN"/>
    <property type="match status" value="1"/>
</dbReference>
<protein>
    <recommendedName>
        <fullName evidence="2">Transposase Tnp1/En/Spm-like domain-containing protein</fullName>
    </recommendedName>
</protein>
<proteinExistence type="predicted"/>
<evidence type="ECO:0000256" key="1">
    <source>
        <dbReference type="SAM" id="MobiDB-lite"/>
    </source>
</evidence>
<dbReference type="PANTHER" id="PTHR33144">
    <property type="entry name" value="OS10G0409366 PROTEIN-RELATED"/>
    <property type="match status" value="1"/>
</dbReference>
<reference evidence="3" key="1">
    <citation type="journal article" date="2005" name="PLoS Biol.">
        <title>The genomes of Oryza sativa: a history of duplications.</title>
        <authorList>
            <person name="Yu J."/>
            <person name="Wang J."/>
            <person name="Lin W."/>
            <person name="Li S."/>
            <person name="Li H."/>
            <person name="Zhou J."/>
            <person name="Ni P."/>
            <person name="Dong W."/>
            <person name="Hu S."/>
            <person name="Zeng C."/>
            <person name="Zhang J."/>
            <person name="Zhang Y."/>
            <person name="Li R."/>
            <person name="Xu Z."/>
            <person name="Li S."/>
            <person name="Li X."/>
            <person name="Zheng H."/>
            <person name="Cong L."/>
            <person name="Lin L."/>
            <person name="Yin J."/>
            <person name="Geng J."/>
            <person name="Li G."/>
            <person name="Shi J."/>
            <person name="Liu J."/>
            <person name="Lv H."/>
            <person name="Li J."/>
            <person name="Wang J."/>
            <person name="Deng Y."/>
            <person name="Ran L."/>
            <person name="Shi X."/>
            <person name="Wang X."/>
            <person name="Wu Q."/>
            <person name="Li C."/>
            <person name="Ren X."/>
            <person name="Wang J."/>
            <person name="Wang X."/>
            <person name="Li D."/>
            <person name="Liu D."/>
            <person name="Zhang X."/>
            <person name="Ji Z."/>
            <person name="Zhao W."/>
            <person name="Sun Y."/>
            <person name="Zhang Z."/>
            <person name="Bao J."/>
            <person name="Han Y."/>
            <person name="Dong L."/>
            <person name="Ji J."/>
            <person name="Chen P."/>
            <person name="Wu S."/>
            <person name="Liu J."/>
            <person name="Xiao Y."/>
            <person name="Bu D."/>
            <person name="Tan J."/>
            <person name="Yang L."/>
            <person name="Ye C."/>
            <person name="Zhang J."/>
            <person name="Xu J."/>
            <person name="Zhou Y."/>
            <person name="Yu Y."/>
            <person name="Zhang B."/>
            <person name="Zhuang S."/>
            <person name="Wei H."/>
            <person name="Liu B."/>
            <person name="Lei M."/>
            <person name="Yu H."/>
            <person name="Li Y."/>
            <person name="Xu H."/>
            <person name="Wei S."/>
            <person name="He X."/>
            <person name="Fang L."/>
            <person name="Zhang Z."/>
            <person name="Zhang Y."/>
            <person name="Huang X."/>
            <person name="Su Z."/>
            <person name="Tong W."/>
            <person name="Li J."/>
            <person name="Tong Z."/>
            <person name="Li S."/>
            <person name="Ye J."/>
            <person name="Wang L."/>
            <person name="Fang L."/>
            <person name="Lei T."/>
            <person name="Chen C."/>
            <person name="Chen H."/>
            <person name="Xu Z."/>
            <person name="Li H."/>
            <person name="Huang H."/>
            <person name="Zhang F."/>
            <person name="Xu H."/>
            <person name="Li N."/>
            <person name="Zhao C."/>
            <person name="Li S."/>
            <person name="Dong L."/>
            <person name="Huang Y."/>
            <person name="Li L."/>
            <person name="Xi Y."/>
            <person name="Qi Q."/>
            <person name="Li W."/>
            <person name="Zhang B."/>
            <person name="Hu W."/>
            <person name="Zhang Y."/>
            <person name="Tian X."/>
            <person name="Jiao Y."/>
            <person name="Liang X."/>
            <person name="Jin J."/>
            <person name="Gao L."/>
            <person name="Zheng W."/>
            <person name="Hao B."/>
            <person name="Liu S."/>
            <person name="Wang W."/>
            <person name="Yuan L."/>
            <person name="Cao M."/>
            <person name="McDermott J."/>
            <person name="Samudrala R."/>
            <person name="Wang J."/>
            <person name="Wong G.K."/>
            <person name="Yang H."/>
        </authorList>
    </citation>
    <scope>NUCLEOTIDE SEQUENCE [LARGE SCALE GENOMIC DNA]</scope>
</reference>
<name>B9GCU5_ORYSJ</name>
<dbReference type="Proteomes" id="UP000007752">
    <property type="component" value="Chromosome 12"/>
</dbReference>
<sequence length="532" mass="60860">MDKQWMDKPSKHIDYLSSTGLQNKREIDRVHHETFHEWFRLHVTDGRNMVPCGDHNLRSRSRNNLEENVDENVGDDPEYQPEEDAMDDNEVDVEETLELEKVQQKKKEGRGITQKLNIISRVGEAKIKITLNEFGQPVGLDSEEFATTVGTFVRKKIPVACGDWRDVDVKDKLKVWEDVQKHYEINEYGLHFVLETSHMIWKDYKADLKKKHFDANLTDEELMDRRDLRVNEAQWKWLINHWRSPEAVARSIRGKANRGMLRMLHTAGSKSHARVGHDMEMLKEAAEVNPELKNKTIQEGDLYSRVCGTKEPRGRVRVLGKGPTPQDVGTPGTRSRMPTRLQLEIESHRQTKQEVVCLNKRMDDMQQRFNIMEHMVMSQGVQNIETSSHHASNSRHAEVGKDVILYAVLRSDTPVAKATIVSIDPSSLVGGQPLGVEFYEVVVNVVLKRDALLPRPYDDMQTMADAQYTSIAWPNNRLNVSKRSAMSKSANSKSAGARLPSFAKDDQPKLTNVTEVSHYTSYAKMSHQSCVL</sequence>
<feature type="domain" description="Transposase Tnp1/En/Spm-like" evidence="2">
    <location>
        <begin position="403"/>
        <end position="466"/>
    </location>
</feature>
<evidence type="ECO:0000259" key="2">
    <source>
        <dbReference type="Pfam" id="PF03017"/>
    </source>
</evidence>
<accession>B9GCU5</accession>
<dbReference type="Pfam" id="PF03004">
    <property type="entry name" value="Transposase_24"/>
    <property type="match status" value="1"/>
</dbReference>
<dbReference type="Pfam" id="PF03017">
    <property type="entry name" value="Transposase_23"/>
    <property type="match status" value="1"/>
</dbReference>
<reference evidence="3" key="2">
    <citation type="submission" date="2008-12" db="EMBL/GenBank/DDBJ databases">
        <title>Improved gene annotation of the rice (Oryza sativa) genomes.</title>
        <authorList>
            <person name="Wang J."/>
            <person name="Li R."/>
            <person name="Fan W."/>
            <person name="Huang Q."/>
            <person name="Zhang J."/>
            <person name="Zhou Y."/>
            <person name="Hu Y."/>
            <person name="Zi S."/>
            <person name="Li J."/>
            <person name="Ni P."/>
            <person name="Zheng H."/>
            <person name="Zhang Y."/>
            <person name="Zhao M."/>
            <person name="Hao Q."/>
            <person name="McDermott J."/>
            <person name="Samudrala R."/>
            <person name="Kristiansen K."/>
            <person name="Wong G.K.-S."/>
        </authorList>
    </citation>
    <scope>NUCLEOTIDE SEQUENCE</scope>
</reference>
<evidence type="ECO:0000313" key="3">
    <source>
        <dbReference type="EMBL" id="EEE53102.1"/>
    </source>
</evidence>
<dbReference type="InterPro" id="IPR004252">
    <property type="entry name" value="Probable_transposase_24"/>
</dbReference>
<feature type="region of interest" description="Disordered" evidence="1">
    <location>
        <begin position="315"/>
        <end position="335"/>
    </location>
</feature>
<dbReference type="EMBL" id="CM000149">
    <property type="protein sequence ID" value="EEE53102.1"/>
    <property type="molecule type" value="Genomic_DNA"/>
</dbReference>
<gene>
    <name evidence="3" type="ORF">OsJ_35874</name>
</gene>
<feature type="region of interest" description="Disordered" evidence="1">
    <location>
        <begin position="56"/>
        <end position="89"/>
    </location>
</feature>
<dbReference type="InterPro" id="IPR004264">
    <property type="entry name" value="Transposase_23"/>
</dbReference>
<dbReference type="AlphaFoldDB" id="B9GCU5"/>